<protein>
    <submittedName>
        <fullName evidence="2">Uncharacterized protein</fullName>
    </submittedName>
</protein>
<feature type="region of interest" description="Disordered" evidence="1">
    <location>
        <begin position="1"/>
        <end position="42"/>
    </location>
</feature>
<dbReference type="EMBL" id="VSSQ01003362">
    <property type="protein sequence ID" value="MPM20344.1"/>
    <property type="molecule type" value="Genomic_DNA"/>
</dbReference>
<dbReference type="AlphaFoldDB" id="A0A644Y2H5"/>
<gene>
    <name evidence="2" type="ORF">SDC9_66773</name>
</gene>
<feature type="region of interest" description="Disordered" evidence="1">
    <location>
        <begin position="57"/>
        <end position="93"/>
    </location>
</feature>
<accession>A0A644Y2H5</accession>
<proteinExistence type="predicted"/>
<comment type="caution">
    <text evidence="2">The sequence shown here is derived from an EMBL/GenBank/DDBJ whole genome shotgun (WGS) entry which is preliminary data.</text>
</comment>
<evidence type="ECO:0000313" key="2">
    <source>
        <dbReference type="EMBL" id="MPM20344.1"/>
    </source>
</evidence>
<reference evidence="2" key="1">
    <citation type="submission" date="2019-08" db="EMBL/GenBank/DDBJ databases">
        <authorList>
            <person name="Kucharzyk K."/>
            <person name="Murdoch R.W."/>
            <person name="Higgins S."/>
            <person name="Loffler F."/>
        </authorList>
    </citation>
    <scope>NUCLEOTIDE SEQUENCE</scope>
</reference>
<organism evidence="2">
    <name type="scientific">bioreactor metagenome</name>
    <dbReference type="NCBI Taxonomy" id="1076179"/>
    <lineage>
        <taxon>unclassified sequences</taxon>
        <taxon>metagenomes</taxon>
        <taxon>ecological metagenomes</taxon>
    </lineage>
</organism>
<sequence length="154" mass="16899">MGEVRIEPVEGAGDDVGEGCNHQNGEEPDEEQKETFSQFPDIQLDDVTDGASLIANRGEDGAEILNRTDENTSNEDPKQDGNPAEDGGLDRAVDWSCSSNRSELVAEYHLSGGWYIVYSIFHFQGRGFALGINTPLFGQIASIDQVRSYKHYDG</sequence>
<feature type="compositionally biased region" description="Basic and acidic residues" evidence="1">
    <location>
        <begin position="66"/>
        <end position="79"/>
    </location>
</feature>
<evidence type="ECO:0000256" key="1">
    <source>
        <dbReference type="SAM" id="MobiDB-lite"/>
    </source>
</evidence>
<name>A0A644Y2H5_9ZZZZ</name>